<keyword evidence="2" id="KW-1185">Reference proteome</keyword>
<evidence type="ECO:0000313" key="1">
    <source>
        <dbReference type="EMBL" id="KAK2849542.1"/>
    </source>
</evidence>
<comment type="caution">
    <text evidence="1">The sequence shown here is derived from an EMBL/GenBank/DDBJ whole genome shotgun (WGS) entry which is preliminary data.</text>
</comment>
<sequence length="200" mass="23170">MSPPTASDTDRVSKPVASHFRYILKLLIVFDYLKIKVVDYIDVPGPAAVREYRQQPCQRRWYVSQQHPQQDLGFPRRTLQASHRASWCQLLFRNLSPGTRNLLRNSFFELHFHQSNLYQTGLYHAEYSWTSPYMWGDCGLTTPRNEALPRAVACMPSQAGLPALRGLLAQFLETLRERHLLMDEKLPQCFASCVHKAHLK</sequence>
<evidence type="ECO:0000313" key="2">
    <source>
        <dbReference type="Proteomes" id="UP001187415"/>
    </source>
</evidence>
<protein>
    <submittedName>
        <fullName evidence="1">Uncharacterized protein</fullName>
    </submittedName>
</protein>
<proteinExistence type="predicted"/>
<reference evidence="1" key="1">
    <citation type="submission" date="2023-07" db="EMBL/GenBank/DDBJ databases">
        <title>Chromosome-level Genome Assembly of Striped Snakehead (Channa striata).</title>
        <authorList>
            <person name="Liu H."/>
        </authorList>
    </citation>
    <scope>NUCLEOTIDE SEQUENCE</scope>
    <source>
        <strain evidence="1">Gz</strain>
        <tissue evidence="1">Muscle</tissue>
    </source>
</reference>
<dbReference type="EMBL" id="JAUPFM010000006">
    <property type="protein sequence ID" value="KAK2849542.1"/>
    <property type="molecule type" value="Genomic_DNA"/>
</dbReference>
<gene>
    <name evidence="1" type="ORF">Q5P01_009376</name>
</gene>
<name>A0AA88STJ4_CHASR</name>
<dbReference type="Proteomes" id="UP001187415">
    <property type="component" value="Unassembled WGS sequence"/>
</dbReference>
<accession>A0AA88STJ4</accession>
<organism evidence="1 2">
    <name type="scientific">Channa striata</name>
    <name type="common">Snakehead murrel</name>
    <name type="synonym">Ophicephalus striatus</name>
    <dbReference type="NCBI Taxonomy" id="64152"/>
    <lineage>
        <taxon>Eukaryota</taxon>
        <taxon>Metazoa</taxon>
        <taxon>Chordata</taxon>
        <taxon>Craniata</taxon>
        <taxon>Vertebrata</taxon>
        <taxon>Euteleostomi</taxon>
        <taxon>Actinopterygii</taxon>
        <taxon>Neopterygii</taxon>
        <taxon>Teleostei</taxon>
        <taxon>Neoteleostei</taxon>
        <taxon>Acanthomorphata</taxon>
        <taxon>Anabantaria</taxon>
        <taxon>Anabantiformes</taxon>
        <taxon>Channoidei</taxon>
        <taxon>Channidae</taxon>
        <taxon>Channa</taxon>
    </lineage>
</organism>
<dbReference type="AlphaFoldDB" id="A0AA88STJ4"/>